<dbReference type="InterPro" id="IPR029058">
    <property type="entry name" value="AB_hydrolase_fold"/>
</dbReference>
<evidence type="ECO:0000313" key="2">
    <source>
        <dbReference type="EMBL" id="ODQ81072.1"/>
    </source>
</evidence>
<dbReference type="PANTHER" id="PTHR43194:SF2">
    <property type="entry name" value="PEROXISOMAL MEMBRANE PROTEIN LPX1"/>
    <property type="match status" value="1"/>
</dbReference>
<reference evidence="3" key="1">
    <citation type="submission" date="2016-05" db="EMBL/GenBank/DDBJ databases">
        <title>Comparative genomics of biotechnologically important yeasts.</title>
        <authorList>
            <consortium name="DOE Joint Genome Institute"/>
            <person name="Riley R."/>
            <person name="Haridas S."/>
            <person name="Wolfe K.H."/>
            <person name="Lopes M.R."/>
            <person name="Hittinger C.T."/>
            <person name="Goker M."/>
            <person name="Salamov A."/>
            <person name="Wisecaver J."/>
            <person name="Long T.M."/>
            <person name="Aerts A.L."/>
            <person name="Barry K."/>
            <person name="Choi C."/>
            <person name="Clum A."/>
            <person name="Coughlan A.Y."/>
            <person name="Deshpande S."/>
            <person name="Douglass A.P."/>
            <person name="Hanson S.J."/>
            <person name="Klenk H.-P."/>
            <person name="Labutti K."/>
            <person name="Lapidus A."/>
            <person name="Lindquist E."/>
            <person name="Lipzen A."/>
            <person name="Meier-Kolthoff J.P."/>
            <person name="Ohm R.A."/>
            <person name="Otillar R.P."/>
            <person name="Pangilinan J."/>
            <person name="Peng Y."/>
            <person name="Rokas A."/>
            <person name="Rosa C.A."/>
            <person name="Scheuner C."/>
            <person name="Sibirny A.A."/>
            <person name="Slot J.C."/>
            <person name="Stielow J.B."/>
            <person name="Sun H."/>
            <person name="Kurtzman C.P."/>
            <person name="Blackwell M."/>
            <person name="Grigoriev I.V."/>
            <person name="Jeffries T.W."/>
        </authorList>
    </citation>
    <scope>NUCLEOTIDE SEQUENCE [LARGE SCALE GENOMIC DNA]</scope>
    <source>
        <strain evidence="3">NRRL Y-12698</strain>
    </source>
</reference>
<sequence>MSFIYELKSVPAHYARAEGSLLSEDDRPVIGYAKYTVSLPQKNKKVVNLLFAHGTGMNKSIWRYHIEKLYELAAGNLPWQLGTVVAFDAINHGDSMVANAGKLGVTHNWTDNAKDALCVVKNEPELSSLNLESITISIGHSLGGFTALYAAYLEPIFFESIIAIEPVISSKELLIPADQISPEQYAYAVSSSYKMLKKLDFAIQDQFEDEADFVEFMTKYSFYKNIPQKVLKPFLEDEMIAGKDADGEDIITVKACKKQQMVAYIGARHAITNGMPILRFINIPVTHVMGSKSTWNDPDFGRSYIRSEIPNCRGVEIENGEHLVNCEMPDETIAVIIDHINEAVQRANKAGKQFPATLTDKQRDEIFEARYDNIFKEYEQIVAEAKKARAKSKL</sequence>
<protein>
    <recommendedName>
        <fullName evidence="1">AB hydrolase-1 domain-containing protein</fullName>
    </recommendedName>
</protein>
<dbReference type="InterPro" id="IPR000073">
    <property type="entry name" value="AB_hydrolase_1"/>
</dbReference>
<dbReference type="STRING" id="984486.A0A1E3QVI0"/>
<evidence type="ECO:0000259" key="1">
    <source>
        <dbReference type="Pfam" id="PF12697"/>
    </source>
</evidence>
<dbReference type="AlphaFoldDB" id="A0A1E3QVI0"/>
<dbReference type="Gene3D" id="3.40.50.1820">
    <property type="entry name" value="alpha/beta hydrolase"/>
    <property type="match status" value="1"/>
</dbReference>
<dbReference type="InterPro" id="IPR050228">
    <property type="entry name" value="Carboxylesterase_BioH"/>
</dbReference>
<dbReference type="EMBL" id="KV454428">
    <property type="protein sequence ID" value="ODQ81072.1"/>
    <property type="molecule type" value="Genomic_DNA"/>
</dbReference>
<feature type="domain" description="AB hydrolase-1" evidence="1">
    <location>
        <begin position="49"/>
        <end position="334"/>
    </location>
</feature>
<dbReference type="GeneID" id="30146111"/>
<dbReference type="SUPFAM" id="SSF53474">
    <property type="entry name" value="alpha/beta-Hydrolases"/>
    <property type="match status" value="1"/>
</dbReference>
<proteinExistence type="predicted"/>
<name>A0A1E3QVI0_9ASCO</name>
<accession>A0A1E3QVI0</accession>
<organism evidence="2 3">
    <name type="scientific">Babjeviella inositovora NRRL Y-12698</name>
    <dbReference type="NCBI Taxonomy" id="984486"/>
    <lineage>
        <taxon>Eukaryota</taxon>
        <taxon>Fungi</taxon>
        <taxon>Dikarya</taxon>
        <taxon>Ascomycota</taxon>
        <taxon>Saccharomycotina</taxon>
        <taxon>Pichiomycetes</taxon>
        <taxon>Serinales incertae sedis</taxon>
        <taxon>Babjeviella</taxon>
    </lineage>
</organism>
<evidence type="ECO:0000313" key="3">
    <source>
        <dbReference type="Proteomes" id="UP000094336"/>
    </source>
</evidence>
<dbReference type="Pfam" id="PF12697">
    <property type="entry name" value="Abhydrolase_6"/>
    <property type="match status" value="1"/>
</dbReference>
<dbReference type="RefSeq" id="XP_018986400.1">
    <property type="nucleotide sequence ID" value="XM_019128258.1"/>
</dbReference>
<dbReference type="Proteomes" id="UP000094336">
    <property type="component" value="Unassembled WGS sequence"/>
</dbReference>
<dbReference type="PANTHER" id="PTHR43194">
    <property type="entry name" value="HYDROLASE ALPHA/BETA FOLD FAMILY"/>
    <property type="match status" value="1"/>
</dbReference>
<dbReference type="OrthoDB" id="94039at2759"/>
<gene>
    <name evidence="2" type="ORF">BABINDRAFT_160484</name>
</gene>
<keyword evidence="3" id="KW-1185">Reference proteome</keyword>